<evidence type="ECO:0000256" key="4">
    <source>
        <dbReference type="ARBA" id="ARBA00022490"/>
    </source>
</evidence>
<dbReference type="GO" id="GO:0002949">
    <property type="term" value="P:tRNA threonylcarbamoyladenosine modification"/>
    <property type="evidence" value="ECO:0007669"/>
    <property type="project" value="InterPro"/>
</dbReference>
<dbReference type="Pfam" id="PF02367">
    <property type="entry name" value="TsaE"/>
    <property type="match status" value="1"/>
</dbReference>
<dbReference type="OrthoDB" id="9800307at2"/>
<dbReference type="PANTHER" id="PTHR33540:SF2">
    <property type="entry name" value="TRNA THREONYLCARBAMOYLADENOSINE BIOSYNTHESIS PROTEIN TSAE"/>
    <property type="match status" value="1"/>
</dbReference>
<evidence type="ECO:0000256" key="8">
    <source>
        <dbReference type="ARBA" id="ARBA00022840"/>
    </source>
</evidence>
<keyword evidence="11" id="KW-0808">Transferase</keyword>
<keyword evidence="9" id="KW-0460">Magnesium</keyword>
<keyword evidence="12" id="KW-1185">Reference proteome</keyword>
<gene>
    <name evidence="11" type="primary">tsaE</name>
    <name evidence="11" type="ORF">FZC37_02820</name>
</gene>
<dbReference type="GO" id="GO:0046872">
    <property type="term" value="F:metal ion binding"/>
    <property type="evidence" value="ECO:0007669"/>
    <property type="project" value="UniProtKB-KW"/>
</dbReference>
<dbReference type="SUPFAM" id="SSF52540">
    <property type="entry name" value="P-loop containing nucleoside triphosphate hydrolases"/>
    <property type="match status" value="1"/>
</dbReference>
<comment type="subcellular location">
    <subcellularLocation>
        <location evidence="1">Cytoplasm</location>
    </subcellularLocation>
</comment>
<evidence type="ECO:0000313" key="12">
    <source>
        <dbReference type="Proteomes" id="UP000323844"/>
    </source>
</evidence>
<proteinExistence type="inferred from homology"/>
<dbReference type="Proteomes" id="UP000323844">
    <property type="component" value="Chromosome"/>
</dbReference>
<evidence type="ECO:0000256" key="7">
    <source>
        <dbReference type="ARBA" id="ARBA00022741"/>
    </source>
</evidence>
<evidence type="ECO:0000256" key="3">
    <source>
        <dbReference type="ARBA" id="ARBA00019010"/>
    </source>
</evidence>
<evidence type="ECO:0000256" key="1">
    <source>
        <dbReference type="ARBA" id="ARBA00004496"/>
    </source>
</evidence>
<keyword evidence="5" id="KW-0819">tRNA processing</keyword>
<dbReference type="AlphaFoldDB" id="A0A5C0UJ64"/>
<keyword evidence="4" id="KW-0963">Cytoplasm</keyword>
<organism evidence="11 12">
    <name type="scientific">Candidatus Sneabacter namystus</name>
    <dbReference type="NCBI Taxonomy" id="2601646"/>
    <lineage>
        <taxon>Bacteria</taxon>
        <taxon>Pseudomonadati</taxon>
        <taxon>Pseudomonadota</taxon>
        <taxon>Alphaproteobacteria</taxon>
        <taxon>Rickettsiales</taxon>
        <taxon>Rickettsiaceae</taxon>
        <taxon>Rickettsieae</taxon>
        <taxon>Candidatus Sneabacter</taxon>
    </lineage>
</organism>
<keyword evidence="8" id="KW-0067">ATP-binding</keyword>
<evidence type="ECO:0000256" key="9">
    <source>
        <dbReference type="ARBA" id="ARBA00022842"/>
    </source>
</evidence>
<name>A0A5C0UJ64_9RICK</name>
<dbReference type="EMBL" id="CP043312">
    <property type="protein sequence ID" value="QEK39839.1"/>
    <property type="molecule type" value="Genomic_DNA"/>
</dbReference>
<dbReference type="PANTHER" id="PTHR33540">
    <property type="entry name" value="TRNA THREONYLCARBAMOYLADENOSINE BIOSYNTHESIS PROTEIN TSAE"/>
    <property type="match status" value="1"/>
</dbReference>
<dbReference type="KEGG" id="snay:FZC37_02820"/>
<dbReference type="InterPro" id="IPR003442">
    <property type="entry name" value="T6A_TsaE"/>
</dbReference>
<comment type="similarity">
    <text evidence="2">Belongs to the TsaE family.</text>
</comment>
<keyword evidence="6" id="KW-0479">Metal-binding</keyword>
<protein>
    <recommendedName>
        <fullName evidence="3">tRNA threonylcarbamoyladenosine biosynthesis protein TsaE</fullName>
    </recommendedName>
    <alternativeName>
        <fullName evidence="10">t(6)A37 threonylcarbamoyladenosine biosynthesis protein TsaE</fullName>
    </alternativeName>
</protein>
<reference evidence="11 12" key="1">
    <citation type="submission" date="2019-08" db="EMBL/GenBank/DDBJ databases">
        <title>Highly reduced genomes of protist endosymbionts show evolutionary convergence.</title>
        <authorList>
            <person name="George E."/>
            <person name="Husnik F."/>
            <person name="Tashyreva D."/>
            <person name="Prokopchuk G."/>
            <person name="Horak A."/>
            <person name="Kwong W.K."/>
            <person name="Lukes J."/>
            <person name="Keeling P.J."/>
        </authorList>
    </citation>
    <scope>NUCLEOTIDE SEQUENCE [LARGE SCALE GENOMIC DNA]</scope>
    <source>
        <strain evidence="11">1621</strain>
    </source>
</reference>
<dbReference type="Gene3D" id="3.40.50.300">
    <property type="entry name" value="P-loop containing nucleotide triphosphate hydrolases"/>
    <property type="match status" value="1"/>
</dbReference>
<evidence type="ECO:0000256" key="2">
    <source>
        <dbReference type="ARBA" id="ARBA00007599"/>
    </source>
</evidence>
<dbReference type="InterPro" id="IPR027417">
    <property type="entry name" value="P-loop_NTPase"/>
</dbReference>
<keyword evidence="7" id="KW-0547">Nucleotide-binding</keyword>
<dbReference type="GO" id="GO:0016740">
    <property type="term" value="F:transferase activity"/>
    <property type="evidence" value="ECO:0007669"/>
    <property type="project" value="UniProtKB-KW"/>
</dbReference>
<dbReference type="GO" id="GO:0005524">
    <property type="term" value="F:ATP binding"/>
    <property type="evidence" value="ECO:0007669"/>
    <property type="project" value="UniProtKB-KW"/>
</dbReference>
<sequence>MVVLNKIAKETIFSVQYDNITLNNLSDTERLGKNIISGITTFPTVVALTGPLGSGKTTLCKYLTHAYLNVDVSVVSPTFNILNIYTGKDKKVYHYDLYRVNNALDLIELGIEEALQGCKLILIEWPSMAMQYIKNTNVLFVEITTTNIARTASVRTG</sequence>
<accession>A0A5C0UJ64</accession>
<evidence type="ECO:0000256" key="10">
    <source>
        <dbReference type="ARBA" id="ARBA00032441"/>
    </source>
</evidence>
<evidence type="ECO:0000256" key="6">
    <source>
        <dbReference type="ARBA" id="ARBA00022723"/>
    </source>
</evidence>
<dbReference type="NCBIfam" id="TIGR00150">
    <property type="entry name" value="T6A_YjeE"/>
    <property type="match status" value="1"/>
</dbReference>
<dbReference type="GO" id="GO:0005737">
    <property type="term" value="C:cytoplasm"/>
    <property type="evidence" value="ECO:0007669"/>
    <property type="project" value="UniProtKB-SubCell"/>
</dbReference>
<evidence type="ECO:0000313" key="11">
    <source>
        <dbReference type="EMBL" id="QEK39839.1"/>
    </source>
</evidence>
<evidence type="ECO:0000256" key="5">
    <source>
        <dbReference type="ARBA" id="ARBA00022694"/>
    </source>
</evidence>